<protein>
    <recommendedName>
        <fullName evidence="2">Amidase domain-containing protein</fullName>
    </recommendedName>
</protein>
<dbReference type="Gene3D" id="3.90.1300.10">
    <property type="entry name" value="Amidase signature (AS) domain"/>
    <property type="match status" value="1"/>
</dbReference>
<sequence>MAPPITMPRCEDVDMSKAVFNVKETVAPRLVGRALRFFVWIWESRLFGPAVLNIMLRKNGIVEMLRRRNIPEEPTFVPCLPDDLATENGIMFVPPGTSPSDQVSSALDGLSERKFENRESLLGGQAWRRWTIRDYHNAYMKGKITPTEVAERLLRFCEQSRKEAIPMNFFTQINPDDVRRQAEQSTQRYKSGSPLSVLDGVPIAIKDEIDCLPYETTMGTTWMGRALPVQQDATCVARLRECGAIIAGKTNMHEIGMGTTGQNVHFGTPRNPYNTSRYTGGSSSGSAAVVSAGLVPAALGADAGGSIRIPASLCGVVGLKPTFGRVNAKNGSFHLVPSVCVTGPICGTVEDTLIMYAALAGKGPQDQPPSVLGTKPDRMLILPDLGPSYSAGMPAWGVLDGIRIGKYNQWFNLARSDIVEACESALQAFAKTYNGRVMDIVIPELAEMLNAHRVTIGCECRSAVNAHYEAGRRKDFSHEVRMTLVSFGGFNACDYLHAQQISLRLYGIQCDFAIRNSVISSWLIFLVIWYQSPFKLLRWLQRIGDLVLCSAKAWLHVVSDGLL</sequence>
<evidence type="ECO:0000313" key="4">
    <source>
        <dbReference type="Proteomes" id="UP000265515"/>
    </source>
</evidence>
<dbReference type="InterPro" id="IPR036928">
    <property type="entry name" value="AS_sf"/>
</dbReference>
<dbReference type="GO" id="GO:0047412">
    <property type="term" value="F:N-(long-chain-acyl)ethanolamine deacylase activity"/>
    <property type="evidence" value="ECO:0007669"/>
    <property type="project" value="EnsemblPlants"/>
</dbReference>
<comment type="caution">
    <text evidence="3">The sequence shown here is derived from an EMBL/GenBank/DDBJ whole genome shotgun (WGS) entry which is preliminary data.</text>
</comment>
<proteinExistence type="inferred from homology"/>
<dbReference type="GO" id="GO:0042742">
    <property type="term" value="P:defense response to bacterium"/>
    <property type="evidence" value="ECO:0007669"/>
    <property type="project" value="EnsemblPlants"/>
</dbReference>
<dbReference type="Proteomes" id="UP000265515">
    <property type="component" value="Unassembled WGS sequence"/>
</dbReference>
<dbReference type="GO" id="GO:0070291">
    <property type="term" value="P:N-acylethanolamine metabolic process"/>
    <property type="evidence" value="ECO:0007669"/>
    <property type="project" value="EnsemblPlants"/>
</dbReference>
<dbReference type="OrthoDB" id="421993at2759"/>
<keyword evidence="4" id="KW-1185">Reference proteome</keyword>
<feature type="domain" description="Amidase" evidence="2">
    <location>
        <begin position="155"/>
        <end position="469"/>
    </location>
</feature>
<dbReference type="Pfam" id="PF01425">
    <property type="entry name" value="Amidase"/>
    <property type="match status" value="1"/>
</dbReference>
<dbReference type="PANTHER" id="PTHR11895">
    <property type="entry name" value="TRANSAMIDASE"/>
    <property type="match status" value="1"/>
</dbReference>
<evidence type="ECO:0000256" key="1">
    <source>
        <dbReference type="ARBA" id="ARBA00009199"/>
    </source>
</evidence>
<comment type="similarity">
    <text evidence="1">Belongs to the amidase family.</text>
</comment>
<dbReference type="PROSITE" id="PS00571">
    <property type="entry name" value="AMIDASES"/>
    <property type="match status" value="1"/>
</dbReference>
<dbReference type="SUPFAM" id="SSF75304">
    <property type="entry name" value="Amidase signature (AS) enzymes"/>
    <property type="match status" value="1"/>
</dbReference>
<accession>A0A388LV06</accession>
<evidence type="ECO:0000259" key="2">
    <source>
        <dbReference type="Pfam" id="PF01425"/>
    </source>
</evidence>
<dbReference type="InterPro" id="IPR000120">
    <property type="entry name" value="Amidase"/>
</dbReference>
<dbReference type="AlphaFoldDB" id="A0A388LV06"/>
<organism evidence="3 4">
    <name type="scientific">Chara braunii</name>
    <name type="common">Braun's stonewort</name>
    <dbReference type="NCBI Taxonomy" id="69332"/>
    <lineage>
        <taxon>Eukaryota</taxon>
        <taxon>Viridiplantae</taxon>
        <taxon>Streptophyta</taxon>
        <taxon>Charophyceae</taxon>
        <taxon>Charales</taxon>
        <taxon>Characeae</taxon>
        <taxon>Chara</taxon>
    </lineage>
</organism>
<gene>
    <name evidence="3" type="ORF">CBR_g41054</name>
</gene>
<reference evidence="3 4" key="1">
    <citation type="journal article" date="2018" name="Cell">
        <title>The Chara Genome: Secondary Complexity and Implications for Plant Terrestrialization.</title>
        <authorList>
            <person name="Nishiyama T."/>
            <person name="Sakayama H."/>
            <person name="Vries J.D."/>
            <person name="Buschmann H."/>
            <person name="Saint-Marcoux D."/>
            <person name="Ullrich K.K."/>
            <person name="Haas F.B."/>
            <person name="Vanderstraeten L."/>
            <person name="Becker D."/>
            <person name="Lang D."/>
            <person name="Vosolsobe S."/>
            <person name="Rombauts S."/>
            <person name="Wilhelmsson P.K.I."/>
            <person name="Janitza P."/>
            <person name="Kern R."/>
            <person name="Heyl A."/>
            <person name="Rumpler F."/>
            <person name="Villalobos L.I.A.C."/>
            <person name="Clay J.M."/>
            <person name="Skokan R."/>
            <person name="Toyoda A."/>
            <person name="Suzuki Y."/>
            <person name="Kagoshima H."/>
            <person name="Schijlen E."/>
            <person name="Tajeshwar N."/>
            <person name="Catarino B."/>
            <person name="Hetherington A.J."/>
            <person name="Saltykova A."/>
            <person name="Bonnot C."/>
            <person name="Breuninger H."/>
            <person name="Symeonidi A."/>
            <person name="Radhakrishnan G.V."/>
            <person name="Van Nieuwerburgh F."/>
            <person name="Deforce D."/>
            <person name="Chang C."/>
            <person name="Karol K.G."/>
            <person name="Hedrich R."/>
            <person name="Ulvskov P."/>
            <person name="Glockner G."/>
            <person name="Delwiche C.F."/>
            <person name="Petrasek J."/>
            <person name="Van de Peer Y."/>
            <person name="Friml J."/>
            <person name="Beilby M."/>
            <person name="Dolan L."/>
            <person name="Kohara Y."/>
            <person name="Sugano S."/>
            <person name="Fujiyama A."/>
            <person name="Delaux P.-M."/>
            <person name="Quint M."/>
            <person name="TheiBen G."/>
            <person name="Hagemann M."/>
            <person name="Harholt J."/>
            <person name="Dunand C."/>
            <person name="Zachgo S."/>
            <person name="Langdale J."/>
            <person name="Maumus F."/>
            <person name="Straeten D.V.D."/>
            <person name="Gould S.B."/>
            <person name="Rensing S.A."/>
        </authorList>
    </citation>
    <scope>NUCLEOTIDE SEQUENCE [LARGE SCALE GENOMIC DNA]</scope>
    <source>
        <strain evidence="3 4">S276</strain>
    </source>
</reference>
<dbReference type="EMBL" id="BFEA01000551">
    <property type="protein sequence ID" value="GBG86150.1"/>
    <property type="molecule type" value="Genomic_DNA"/>
</dbReference>
<dbReference type="InterPro" id="IPR023631">
    <property type="entry name" value="Amidase_dom"/>
</dbReference>
<dbReference type="InterPro" id="IPR020556">
    <property type="entry name" value="Amidase_CS"/>
</dbReference>
<dbReference type="Gramene" id="GBG86150">
    <property type="protein sequence ID" value="GBG86150"/>
    <property type="gene ID" value="CBR_g41054"/>
</dbReference>
<dbReference type="GO" id="GO:0005886">
    <property type="term" value="C:plasma membrane"/>
    <property type="evidence" value="ECO:0007669"/>
    <property type="project" value="EnsemblPlants"/>
</dbReference>
<dbReference type="PANTHER" id="PTHR11895:SF67">
    <property type="entry name" value="AMIDASE DOMAIN-CONTAINING PROTEIN"/>
    <property type="match status" value="1"/>
</dbReference>
<evidence type="ECO:0000313" key="3">
    <source>
        <dbReference type="EMBL" id="GBG86150.1"/>
    </source>
</evidence>
<name>A0A388LV06_CHABU</name>
<dbReference type="STRING" id="69332.A0A388LV06"/>